<dbReference type="EMBL" id="SIRT01000008">
    <property type="protein sequence ID" value="TBN03021.1"/>
    <property type="molecule type" value="Genomic_DNA"/>
</dbReference>
<evidence type="ECO:0000313" key="1">
    <source>
        <dbReference type="EMBL" id="TBN03021.1"/>
    </source>
</evidence>
<reference evidence="1 2" key="1">
    <citation type="submission" date="2019-02" db="EMBL/GenBank/DDBJ databases">
        <title>Hyunsoonleella sp., isolated from marine sediment.</title>
        <authorList>
            <person name="Liu B.-T."/>
        </authorList>
    </citation>
    <scope>NUCLEOTIDE SEQUENCE [LARGE SCALE GENOMIC DNA]</scope>
    <source>
        <strain evidence="1 2">T58</strain>
    </source>
</reference>
<proteinExistence type="predicted"/>
<evidence type="ECO:0000313" key="2">
    <source>
        <dbReference type="Proteomes" id="UP000291142"/>
    </source>
</evidence>
<dbReference type="RefSeq" id="WP_130964552.1">
    <property type="nucleotide sequence ID" value="NZ_SIRT01000008.1"/>
</dbReference>
<comment type="caution">
    <text evidence="1">The sequence shown here is derived from an EMBL/GenBank/DDBJ whole genome shotgun (WGS) entry which is preliminary data.</text>
</comment>
<dbReference type="OrthoDB" id="1442602at2"/>
<accession>A0A4V2JA57</accession>
<sequence length="110" mass="12668">MIIDKRGNITIITQEKFTVVELVKKLEALYPKYKNDNIIVVLTALEKIAITDVTEFLQISNIHRGKKHSFVIVSDKVDLDEIPEELIVVPTQQEALDIIEMEEMERDLGF</sequence>
<name>A0A4V2JA57_9FLAO</name>
<gene>
    <name evidence="1" type="ORF">EYD45_10735</name>
</gene>
<keyword evidence="2" id="KW-1185">Reference proteome</keyword>
<dbReference type="Proteomes" id="UP000291142">
    <property type="component" value="Unassembled WGS sequence"/>
</dbReference>
<organism evidence="1 2">
    <name type="scientific">Hyunsoonleella flava</name>
    <dbReference type="NCBI Taxonomy" id="2527939"/>
    <lineage>
        <taxon>Bacteria</taxon>
        <taxon>Pseudomonadati</taxon>
        <taxon>Bacteroidota</taxon>
        <taxon>Flavobacteriia</taxon>
        <taxon>Flavobacteriales</taxon>
        <taxon>Flavobacteriaceae</taxon>
    </lineage>
</organism>
<protein>
    <submittedName>
        <fullName evidence="1">Ribonuclease Z</fullName>
    </submittedName>
</protein>
<dbReference type="AlphaFoldDB" id="A0A4V2JA57"/>